<sequence>MLNLILSGDDGSSSSFSSMGSRLRLEFHRQSDSLGAYSLNLVKLLGFLFGCNSFHKILLTFFDIVDFPSKWRVRSLIFDKEGSYSSRGRVIIRIFLFRKIIIRSQLCFRYDSVIFATVDETFERNPT</sequence>
<proteinExistence type="predicted"/>
<dbReference type="AlphaFoldDB" id="A0A8H3MBQ0"/>
<dbReference type="Proteomes" id="UP000615446">
    <property type="component" value="Unassembled WGS sequence"/>
</dbReference>
<gene>
    <name evidence="1" type="ORF">RCL2_002776300</name>
</gene>
<evidence type="ECO:0000313" key="2">
    <source>
        <dbReference type="Proteomes" id="UP000615446"/>
    </source>
</evidence>
<dbReference type="EMBL" id="BLAL01000298">
    <property type="protein sequence ID" value="GET01352.1"/>
    <property type="molecule type" value="Genomic_DNA"/>
</dbReference>
<accession>A0A8H3MBQ0</accession>
<evidence type="ECO:0000313" key="1">
    <source>
        <dbReference type="EMBL" id="GET01352.1"/>
    </source>
</evidence>
<organism evidence="1 2">
    <name type="scientific">Rhizophagus clarus</name>
    <dbReference type="NCBI Taxonomy" id="94130"/>
    <lineage>
        <taxon>Eukaryota</taxon>
        <taxon>Fungi</taxon>
        <taxon>Fungi incertae sedis</taxon>
        <taxon>Mucoromycota</taxon>
        <taxon>Glomeromycotina</taxon>
        <taxon>Glomeromycetes</taxon>
        <taxon>Glomerales</taxon>
        <taxon>Glomeraceae</taxon>
        <taxon>Rhizophagus</taxon>
    </lineage>
</organism>
<name>A0A8H3MBQ0_9GLOM</name>
<reference evidence="1" key="1">
    <citation type="submission" date="2019-10" db="EMBL/GenBank/DDBJ databases">
        <title>Conservation and host-specific expression of non-tandemly repeated heterogenous ribosome RNA gene in arbuscular mycorrhizal fungi.</title>
        <authorList>
            <person name="Maeda T."/>
            <person name="Kobayashi Y."/>
            <person name="Nakagawa T."/>
            <person name="Ezawa T."/>
            <person name="Yamaguchi K."/>
            <person name="Bino T."/>
            <person name="Nishimoto Y."/>
            <person name="Shigenobu S."/>
            <person name="Kawaguchi M."/>
        </authorList>
    </citation>
    <scope>NUCLEOTIDE SEQUENCE</scope>
    <source>
        <strain evidence="1">HR1</strain>
    </source>
</reference>
<protein>
    <submittedName>
        <fullName evidence="1">Uncharacterized protein</fullName>
    </submittedName>
</protein>
<comment type="caution">
    <text evidence="1">The sequence shown here is derived from an EMBL/GenBank/DDBJ whole genome shotgun (WGS) entry which is preliminary data.</text>
</comment>